<name>A0AA88E0T8_FICCA</name>
<dbReference type="Proteomes" id="UP001187192">
    <property type="component" value="Unassembled WGS sequence"/>
</dbReference>
<evidence type="ECO:0000259" key="1">
    <source>
        <dbReference type="Pfam" id="PF01565"/>
    </source>
</evidence>
<dbReference type="InterPro" id="IPR016169">
    <property type="entry name" value="FAD-bd_PCMH_sub2"/>
</dbReference>
<organism evidence="2 4">
    <name type="scientific">Ficus carica</name>
    <name type="common">Common fig</name>
    <dbReference type="NCBI Taxonomy" id="3494"/>
    <lineage>
        <taxon>Eukaryota</taxon>
        <taxon>Viridiplantae</taxon>
        <taxon>Streptophyta</taxon>
        <taxon>Embryophyta</taxon>
        <taxon>Tracheophyta</taxon>
        <taxon>Spermatophyta</taxon>
        <taxon>Magnoliopsida</taxon>
        <taxon>eudicotyledons</taxon>
        <taxon>Gunneridae</taxon>
        <taxon>Pentapetalae</taxon>
        <taxon>rosids</taxon>
        <taxon>fabids</taxon>
        <taxon>Rosales</taxon>
        <taxon>Moraceae</taxon>
        <taxon>Ficeae</taxon>
        <taxon>Ficus</taxon>
    </lineage>
</organism>
<reference evidence="2" key="1">
    <citation type="submission" date="2023-07" db="EMBL/GenBank/DDBJ databases">
        <title>draft genome sequence of fig (Ficus carica).</title>
        <authorList>
            <person name="Takahashi T."/>
            <person name="Nishimura K."/>
        </authorList>
    </citation>
    <scope>NUCLEOTIDE SEQUENCE</scope>
</reference>
<dbReference type="Pfam" id="PF01565">
    <property type="entry name" value="FAD_binding_4"/>
    <property type="match status" value="1"/>
</dbReference>
<feature type="domain" description="FAD linked oxidase N-terminal" evidence="1">
    <location>
        <begin position="55"/>
        <end position="136"/>
    </location>
</feature>
<dbReference type="Gene3D" id="3.30.465.10">
    <property type="match status" value="1"/>
</dbReference>
<dbReference type="PANTHER" id="PTHR32448">
    <property type="entry name" value="OS08G0158400 PROTEIN"/>
    <property type="match status" value="1"/>
</dbReference>
<keyword evidence="4" id="KW-1185">Reference proteome</keyword>
<comment type="caution">
    <text evidence="2">The sequence shown here is derived from an EMBL/GenBank/DDBJ whole genome shotgun (WGS) entry which is preliminary data.</text>
</comment>
<accession>A0AA88E0T8</accession>
<dbReference type="AlphaFoldDB" id="A0AA88E0T8"/>
<dbReference type="EMBL" id="BTGU01000244">
    <property type="protein sequence ID" value="GMN65561.1"/>
    <property type="molecule type" value="Genomic_DNA"/>
</dbReference>
<evidence type="ECO:0000313" key="4">
    <source>
        <dbReference type="Proteomes" id="UP001187192"/>
    </source>
</evidence>
<dbReference type="GO" id="GO:0050660">
    <property type="term" value="F:flavin adenine dinucleotide binding"/>
    <property type="evidence" value="ECO:0007669"/>
    <property type="project" value="InterPro"/>
</dbReference>
<protein>
    <recommendedName>
        <fullName evidence="1">FAD linked oxidase N-terminal domain-containing protein</fullName>
    </recommendedName>
</protein>
<gene>
    <name evidence="2" type="ORF">TIFTF001_034619</name>
    <name evidence="3" type="ORF">TIFTF001_034624</name>
</gene>
<evidence type="ECO:0000313" key="3">
    <source>
        <dbReference type="EMBL" id="GMN65561.1"/>
    </source>
</evidence>
<dbReference type="InterPro" id="IPR006094">
    <property type="entry name" value="Oxid_FAD_bind_N"/>
</dbReference>
<proteinExistence type="predicted"/>
<dbReference type="SUPFAM" id="SSF56176">
    <property type="entry name" value="FAD-binding/transporter-associated domain-like"/>
    <property type="match status" value="1"/>
</dbReference>
<evidence type="ECO:0000313" key="2">
    <source>
        <dbReference type="EMBL" id="GMN65543.1"/>
    </source>
</evidence>
<sequence length="198" mass="22208">MITREYLTGRRGAEIEVEDSVKGVHLEGQIRKIALIQSTYRLIPSSFMKMISLVTNRLLDVEDKIAWVQAGVTLGEVYYRISEKSSIFGFPAGFCYTLGVGGHFSRGGFGILMRKYGLAADNFLDAHIVDVKGRFLNRKSMGEDLFWPIRGGGAESFGVLFAWGFIMVECKTEAYDGLIGGAYDCKQKLPRKERKEEQ</sequence>
<dbReference type="InterPro" id="IPR036318">
    <property type="entry name" value="FAD-bd_PCMH-like_sf"/>
</dbReference>
<dbReference type="EMBL" id="BTGU01000243">
    <property type="protein sequence ID" value="GMN65543.1"/>
    <property type="molecule type" value="Genomic_DNA"/>
</dbReference>